<dbReference type="Proteomes" id="UP001595630">
    <property type="component" value="Unassembled WGS sequence"/>
</dbReference>
<dbReference type="Gene3D" id="3.30.70.270">
    <property type="match status" value="1"/>
</dbReference>
<evidence type="ECO:0000256" key="5">
    <source>
        <dbReference type="ARBA" id="ARBA00022989"/>
    </source>
</evidence>
<accession>A0ABV7T9Z4</accession>
<comment type="caution">
    <text evidence="12">The sequence shown here is derived from an EMBL/GenBank/DDBJ whole genome shotgun (WGS) entry which is preliminary data.</text>
</comment>
<dbReference type="InterPro" id="IPR011620">
    <property type="entry name" value="Sig_transdc_His_kinase_LytS_TM"/>
</dbReference>
<dbReference type="InterPro" id="IPR013656">
    <property type="entry name" value="PAS_4"/>
</dbReference>
<evidence type="ECO:0000259" key="11">
    <source>
        <dbReference type="PROSITE" id="PS50887"/>
    </source>
</evidence>
<dbReference type="InterPro" id="IPR001610">
    <property type="entry name" value="PAC"/>
</dbReference>
<reference evidence="13" key="1">
    <citation type="journal article" date="2019" name="Int. J. Syst. Evol. Microbiol.">
        <title>The Global Catalogue of Microorganisms (GCM) 10K type strain sequencing project: providing services to taxonomists for standard genome sequencing and annotation.</title>
        <authorList>
            <consortium name="The Broad Institute Genomics Platform"/>
            <consortium name="The Broad Institute Genome Sequencing Center for Infectious Disease"/>
            <person name="Wu L."/>
            <person name="Ma J."/>
        </authorList>
    </citation>
    <scope>NUCLEOTIDE SEQUENCE [LARGE SCALE GENOMIC DNA]</scope>
    <source>
        <strain evidence="13">KCTC 42447</strain>
    </source>
</reference>
<protein>
    <submittedName>
        <fullName evidence="12">EAL domain-containing protein</fullName>
    </submittedName>
</protein>
<dbReference type="InterPro" id="IPR029787">
    <property type="entry name" value="Nucleotide_cyclase"/>
</dbReference>
<evidence type="ECO:0000313" key="13">
    <source>
        <dbReference type="Proteomes" id="UP001595630"/>
    </source>
</evidence>
<comment type="subcellular location">
    <subcellularLocation>
        <location evidence="1">Cell membrane</location>
        <topology evidence="1">Multi-pass membrane protein</topology>
    </subcellularLocation>
</comment>
<feature type="transmembrane region" description="Helical" evidence="7">
    <location>
        <begin position="132"/>
        <end position="154"/>
    </location>
</feature>
<evidence type="ECO:0000256" key="3">
    <source>
        <dbReference type="ARBA" id="ARBA00022692"/>
    </source>
</evidence>
<evidence type="ECO:0000256" key="6">
    <source>
        <dbReference type="ARBA" id="ARBA00023136"/>
    </source>
</evidence>
<dbReference type="NCBIfam" id="TIGR00229">
    <property type="entry name" value="sensory_box"/>
    <property type="match status" value="2"/>
</dbReference>
<evidence type="ECO:0000259" key="9">
    <source>
        <dbReference type="PROSITE" id="PS50113"/>
    </source>
</evidence>
<dbReference type="SUPFAM" id="SSF55073">
    <property type="entry name" value="Nucleotide cyclase"/>
    <property type="match status" value="1"/>
</dbReference>
<dbReference type="CDD" id="cd01949">
    <property type="entry name" value="GGDEF"/>
    <property type="match status" value="1"/>
</dbReference>
<dbReference type="InterPro" id="IPR052155">
    <property type="entry name" value="Biofilm_reg_signaling"/>
</dbReference>
<dbReference type="NCBIfam" id="TIGR00254">
    <property type="entry name" value="GGDEF"/>
    <property type="match status" value="1"/>
</dbReference>
<dbReference type="PROSITE" id="PS50113">
    <property type="entry name" value="PAC"/>
    <property type="match status" value="1"/>
</dbReference>
<dbReference type="InterPro" id="IPR000014">
    <property type="entry name" value="PAS"/>
</dbReference>
<evidence type="ECO:0000256" key="2">
    <source>
        <dbReference type="ARBA" id="ARBA00022475"/>
    </source>
</evidence>
<dbReference type="InterPro" id="IPR000700">
    <property type="entry name" value="PAS-assoc_C"/>
</dbReference>
<feature type="domain" description="GGDEF" evidence="11">
    <location>
        <begin position="477"/>
        <end position="615"/>
    </location>
</feature>
<dbReference type="SMART" id="SM00091">
    <property type="entry name" value="PAS"/>
    <property type="match status" value="2"/>
</dbReference>
<dbReference type="EMBL" id="JBHRXZ010000024">
    <property type="protein sequence ID" value="MFC3609082.1"/>
    <property type="molecule type" value="Genomic_DNA"/>
</dbReference>
<dbReference type="InterPro" id="IPR001633">
    <property type="entry name" value="EAL_dom"/>
</dbReference>
<keyword evidence="5 7" id="KW-1133">Transmembrane helix</keyword>
<dbReference type="SMART" id="SM00052">
    <property type="entry name" value="EAL"/>
    <property type="match status" value="1"/>
</dbReference>
<feature type="transmembrane region" description="Helical" evidence="7">
    <location>
        <begin position="37"/>
        <end position="57"/>
    </location>
</feature>
<evidence type="ECO:0000259" key="8">
    <source>
        <dbReference type="PROSITE" id="PS50112"/>
    </source>
</evidence>
<dbReference type="PANTHER" id="PTHR44757:SF2">
    <property type="entry name" value="BIOFILM ARCHITECTURE MAINTENANCE PROTEIN MBAA"/>
    <property type="match status" value="1"/>
</dbReference>
<dbReference type="Pfam" id="PF07694">
    <property type="entry name" value="5TM-5TMR_LYT"/>
    <property type="match status" value="1"/>
</dbReference>
<dbReference type="InterPro" id="IPR000160">
    <property type="entry name" value="GGDEF_dom"/>
</dbReference>
<dbReference type="SMART" id="SM00267">
    <property type="entry name" value="GGDEF"/>
    <property type="match status" value="1"/>
</dbReference>
<evidence type="ECO:0000256" key="4">
    <source>
        <dbReference type="ARBA" id="ARBA00022777"/>
    </source>
</evidence>
<dbReference type="InterPro" id="IPR035919">
    <property type="entry name" value="EAL_sf"/>
</dbReference>
<name>A0ABV7T9Z4_9GAMM</name>
<feature type="domain" description="PAC" evidence="9">
    <location>
        <begin position="391"/>
        <end position="445"/>
    </location>
</feature>
<keyword evidence="4" id="KW-0808">Transferase</keyword>
<proteinExistence type="predicted"/>
<dbReference type="InterPro" id="IPR043128">
    <property type="entry name" value="Rev_trsase/Diguanyl_cyclase"/>
</dbReference>
<dbReference type="Gene3D" id="3.20.20.450">
    <property type="entry name" value="EAL domain"/>
    <property type="match status" value="1"/>
</dbReference>
<dbReference type="InterPro" id="IPR035965">
    <property type="entry name" value="PAS-like_dom_sf"/>
</dbReference>
<dbReference type="Pfam" id="PF00990">
    <property type="entry name" value="GGDEF"/>
    <property type="match status" value="1"/>
</dbReference>
<evidence type="ECO:0000259" key="10">
    <source>
        <dbReference type="PROSITE" id="PS50883"/>
    </source>
</evidence>
<feature type="transmembrane region" description="Helical" evidence="7">
    <location>
        <begin position="96"/>
        <end position="120"/>
    </location>
</feature>
<dbReference type="SUPFAM" id="SSF55785">
    <property type="entry name" value="PYP-like sensor domain (PAS domain)"/>
    <property type="match status" value="2"/>
</dbReference>
<dbReference type="Pfam" id="PF08448">
    <property type="entry name" value="PAS_4"/>
    <property type="match status" value="1"/>
</dbReference>
<dbReference type="PROSITE" id="PS50887">
    <property type="entry name" value="GGDEF"/>
    <property type="match status" value="1"/>
</dbReference>
<feature type="transmembrane region" description="Helical" evidence="7">
    <location>
        <begin position="166"/>
        <end position="186"/>
    </location>
</feature>
<evidence type="ECO:0000256" key="1">
    <source>
        <dbReference type="ARBA" id="ARBA00004651"/>
    </source>
</evidence>
<dbReference type="Pfam" id="PF13426">
    <property type="entry name" value="PAS_9"/>
    <property type="match status" value="1"/>
</dbReference>
<dbReference type="Gene3D" id="3.30.450.20">
    <property type="entry name" value="PAS domain"/>
    <property type="match status" value="2"/>
</dbReference>
<evidence type="ECO:0000313" key="12">
    <source>
        <dbReference type="EMBL" id="MFC3609082.1"/>
    </source>
</evidence>
<keyword evidence="6 7" id="KW-0472">Membrane</keyword>
<dbReference type="Pfam" id="PF00563">
    <property type="entry name" value="EAL"/>
    <property type="match status" value="1"/>
</dbReference>
<dbReference type="SMART" id="SM00086">
    <property type="entry name" value="PAC"/>
    <property type="match status" value="1"/>
</dbReference>
<keyword evidence="4" id="KW-0418">Kinase</keyword>
<organism evidence="12 13">
    <name type="scientific">Stutzerimonas tarimensis</name>
    <dbReference type="NCBI Taxonomy" id="1507735"/>
    <lineage>
        <taxon>Bacteria</taxon>
        <taxon>Pseudomonadati</taxon>
        <taxon>Pseudomonadota</taxon>
        <taxon>Gammaproteobacteria</taxon>
        <taxon>Pseudomonadales</taxon>
        <taxon>Pseudomonadaceae</taxon>
        <taxon>Stutzerimonas</taxon>
    </lineage>
</organism>
<evidence type="ECO:0000256" key="7">
    <source>
        <dbReference type="SAM" id="Phobius"/>
    </source>
</evidence>
<sequence>MPNALLDNAVILLALCIPFALFWREWADRPESDSLPMRFVIGVCFGVACIAGMMRPVMIQPGLFFDARAVVLGMAGLFGGPIVAAVAALTAAAYRIWIGGIGLWVGLINIALPTLLALAYRRQHQKARWAISAWPLLAFGLLVSLTTLATQLLLPRELIAHSLRHTALPILLVIPAATVAMGMLLHEMLQRGQTTRALRLSEARLRAITEATPEPLMVIDEDGRCREVITPRQSRFPDLSNLVGRRLHDLLPASQAARFDKLLAETLASDCTMVVEHSLDTPAGKRIFEGHACRIETPIGGRRAVTVLLREITERVHNELEKRIAAIAFESQQGMLITDASNHILKVNQAFTQITGYSADEVIGKTTRVLRSGRHSSEFYKQMWRSILEQDSWEGEIWNRRKNGDIYPEWLTISAVRDSTGSITHFVAALTDITERKAAETQIHHLAFYDPLTDLPNRRLLLDRLQQALLSASRSGQYGALMIFDLDNFKNINDLHGHQVGDKLLCEVSARLNEQVRSCDTVARLGGDEFVMVLEGFKAEPDQAATQVEYFGERILASLAKPYRLGDLTVRSTASIGVVLFNDVSLDVDELMKRADMSMYEAKLAGRNSLRFFDPYMQQIVSARLRLEEELRRGLEAREFVIYFQPQVDTARGIVGAEALVRWRHPERGVLAPGDFIEGAERGGLVQYLDLQVLELACKQLARWASQPSTERLALAVNISAPLLYQGNFVERVLELVRSNGFNPKRLKLELTESLLLDDMPEASLRMSALKAHGIHFSIDDFGTGYSSMTYLHRLPLDQLKIDRSFIQGMASDNGLAIVRAICALASTLDLEVLAEGVETQPQRQMLENNGCHLFQGYLFGQPVPIEAFEEMVARAARQPVSTCLGEPAEPC</sequence>
<dbReference type="PANTHER" id="PTHR44757">
    <property type="entry name" value="DIGUANYLATE CYCLASE DGCP"/>
    <property type="match status" value="1"/>
</dbReference>
<keyword evidence="3 7" id="KW-0812">Transmembrane</keyword>
<dbReference type="RefSeq" id="WP_386366303.1">
    <property type="nucleotide sequence ID" value="NZ_JBHRXZ010000024.1"/>
</dbReference>
<dbReference type="PROSITE" id="PS50112">
    <property type="entry name" value="PAS"/>
    <property type="match status" value="1"/>
</dbReference>
<dbReference type="CDD" id="cd01948">
    <property type="entry name" value="EAL"/>
    <property type="match status" value="1"/>
</dbReference>
<feature type="domain" description="EAL" evidence="10">
    <location>
        <begin position="624"/>
        <end position="877"/>
    </location>
</feature>
<keyword evidence="13" id="KW-1185">Reference proteome</keyword>
<gene>
    <name evidence="12" type="ORF">ACFOMF_14970</name>
</gene>
<dbReference type="PROSITE" id="PS50883">
    <property type="entry name" value="EAL"/>
    <property type="match status" value="1"/>
</dbReference>
<feature type="transmembrane region" description="Helical" evidence="7">
    <location>
        <begin position="69"/>
        <end position="90"/>
    </location>
</feature>
<dbReference type="SUPFAM" id="SSF141868">
    <property type="entry name" value="EAL domain-like"/>
    <property type="match status" value="1"/>
</dbReference>
<dbReference type="CDD" id="cd00130">
    <property type="entry name" value="PAS"/>
    <property type="match status" value="1"/>
</dbReference>
<keyword evidence="2" id="KW-1003">Cell membrane</keyword>
<feature type="domain" description="PAS" evidence="8">
    <location>
        <begin position="320"/>
        <end position="366"/>
    </location>
</feature>